<proteinExistence type="predicted"/>
<evidence type="ECO:0000313" key="2">
    <source>
        <dbReference type="EMBL" id="QNO53734.1"/>
    </source>
</evidence>
<organism evidence="2">
    <name type="scientific">Candidatus Methanophagaceae archaeon ANME-1 ERB6</name>
    <dbReference type="NCBI Taxonomy" id="2759912"/>
    <lineage>
        <taxon>Archaea</taxon>
        <taxon>Methanobacteriati</taxon>
        <taxon>Methanobacteriota</taxon>
        <taxon>Stenosarchaea group</taxon>
        <taxon>Methanomicrobia</taxon>
        <taxon>Candidatus Methanophagales</taxon>
        <taxon>Candidatus Methanophagaceae</taxon>
    </lineage>
</organism>
<sequence length="325" mass="36891">MSKVACRKIDNSISKAVEEVMELAEYERYITGKVALKINLCWDRFLPGVQTSPAFLDAVLTELSDYDLIVIESETVTTKLTTALRTTKIDKVIKKHEVKFVNLSEDSMKKVNTCVGTMHLPETLLSIDSLVTLPVLKTHCLTTITCSLKNQWGCISELRHNMHLVVDKALVEVNKIVKPCFAILDGTIGLEGCGPKMGSPFEYGYVFASSDLVSLDSCAAQSLGFNPKNINHLCVAQREGVGEMDFELIGDSPLVYHAKPAEKPFSTEVEFFLRKHFPKIFDSFMMDFLAWSAARYYDIWYYSKGRRLLRQFMEESKFAYQWKED</sequence>
<accession>A0A7G9Z0F0</accession>
<dbReference type="InterPro" id="IPR007160">
    <property type="entry name" value="DUF362"/>
</dbReference>
<protein>
    <recommendedName>
        <fullName evidence="1">DUF362 domain-containing protein</fullName>
    </recommendedName>
</protein>
<dbReference type="AlphaFoldDB" id="A0A7G9Z0F0"/>
<gene>
    <name evidence="2" type="ORF">ONPGGGGH_00033</name>
</gene>
<name>A0A7G9Z0F0_9EURY</name>
<dbReference type="EMBL" id="MT631549">
    <property type="protein sequence ID" value="QNO53734.1"/>
    <property type="molecule type" value="Genomic_DNA"/>
</dbReference>
<evidence type="ECO:0000259" key="1">
    <source>
        <dbReference type="Pfam" id="PF04015"/>
    </source>
</evidence>
<feature type="domain" description="DUF362" evidence="1">
    <location>
        <begin position="34"/>
        <end position="220"/>
    </location>
</feature>
<reference evidence="2" key="1">
    <citation type="submission" date="2020-06" db="EMBL/GenBank/DDBJ databases">
        <title>Unique genomic features of the anaerobic methanotrophic archaea.</title>
        <authorList>
            <person name="Chadwick G.L."/>
            <person name="Skennerton C.T."/>
            <person name="Laso-Perez R."/>
            <person name="Leu A.O."/>
            <person name="Speth D.R."/>
            <person name="Yu H."/>
            <person name="Morgan-Lang C."/>
            <person name="Hatzenpichler R."/>
            <person name="Goudeau D."/>
            <person name="Malmstrom R."/>
            <person name="Brazelton W.J."/>
            <person name="Woyke T."/>
            <person name="Hallam S.J."/>
            <person name="Tyson G.W."/>
            <person name="Wegener G."/>
            <person name="Boetius A."/>
            <person name="Orphan V."/>
        </authorList>
    </citation>
    <scope>NUCLEOTIDE SEQUENCE</scope>
</reference>
<dbReference type="Pfam" id="PF04015">
    <property type="entry name" value="DUF362"/>
    <property type="match status" value="1"/>
</dbReference>